<dbReference type="InterPro" id="IPR001279">
    <property type="entry name" value="Metallo-B-lactamas"/>
</dbReference>
<keyword evidence="6 8" id="KW-0378">Hydrolase</keyword>
<proteinExistence type="inferred from homology"/>
<dbReference type="GO" id="GO:0008270">
    <property type="term" value="F:zinc ion binding"/>
    <property type="evidence" value="ECO:0007669"/>
    <property type="project" value="UniProtKB-UniRule"/>
</dbReference>
<evidence type="ECO:0000256" key="8">
    <source>
        <dbReference type="HAMAP-Rule" id="MF_01818"/>
    </source>
</evidence>
<feature type="binding site" evidence="8">
    <location>
        <position position="162"/>
    </location>
    <ligand>
        <name>Zn(2+)</name>
        <dbReference type="ChEBI" id="CHEBI:29105"/>
        <label>1</label>
        <note>catalytic</note>
    </ligand>
</feature>
<dbReference type="Gene3D" id="3.60.15.10">
    <property type="entry name" value="Ribonuclease Z/Hydroxyacylglutathione hydrolase-like"/>
    <property type="match status" value="1"/>
</dbReference>
<dbReference type="NCBIfam" id="NF000805">
    <property type="entry name" value="PRK00055.2-3"/>
    <property type="match status" value="1"/>
</dbReference>
<feature type="binding site" evidence="8">
    <location>
        <position position="287"/>
    </location>
    <ligand>
        <name>Zn(2+)</name>
        <dbReference type="ChEBI" id="CHEBI:29105"/>
        <label>2</label>
        <note>catalytic</note>
    </ligand>
</feature>
<comment type="similarity">
    <text evidence="8">Belongs to the RNase Z family.</text>
</comment>
<feature type="binding site" evidence="8">
    <location>
        <position position="89"/>
    </location>
    <ligand>
        <name>Zn(2+)</name>
        <dbReference type="ChEBI" id="CHEBI:29105"/>
        <label>2</label>
        <note>catalytic</note>
    </ligand>
</feature>
<dbReference type="EMBL" id="FZOD01000054">
    <property type="protein sequence ID" value="SNT51907.1"/>
    <property type="molecule type" value="Genomic_DNA"/>
</dbReference>
<keyword evidence="5 8" id="KW-0255">Endonuclease</keyword>
<comment type="subunit">
    <text evidence="1 8">Homodimer.</text>
</comment>
<evidence type="ECO:0000259" key="9">
    <source>
        <dbReference type="Pfam" id="PF00753"/>
    </source>
</evidence>
<comment type="cofactor">
    <cofactor evidence="8">
        <name>Zn(2+)</name>
        <dbReference type="ChEBI" id="CHEBI:29105"/>
    </cofactor>
    <text evidence="8">Binds 2 Zn(2+) ions.</text>
</comment>
<keyword evidence="7 8" id="KW-0862">Zinc</keyword>
<dbReference type="PANTHER" id="PTHR46018">
    <property type="entry name" value="ZINC PHOSPHODIESTERASE ELAC PROTEIN 1"/>
    <property type="match status" value="1"/>
</dbReference>
<keyword evidence="3 8" id="KW-0540">Nuclease</keyword>
<evidence type="ECO:0000256" key="3">
    <source>
        <dbReference type="ARBA" id="ARBA00022722"/>
    </source>
</evidence>
<feature type="binding site" evidence="8">
    <location>
        <position position="229"/>
    </location>
    <ligand>
        <name>Zn(2+)</name>
        <dbReference type="ChEBI" id="CHEBI:29105"/>
        <label>2</label>
        <note>catalytic</note>
    </ligand>
</feature>
<evidence type="ECO:0000256" key="4">
    <source>
        <dbReference type="ARBA" id="ARBA00022723"/>
    </source>
</evidence>
<feature type="domain" description="Metallo-beta-lactamase" evidence="9">
    <location>
        <begin position="42"/>
        <end position="156"/>
    </location>
</feature>
<accession>A0A239NA87</accession>
<dbReference type="EC" id="3.1.26.11" evidence="8"/>
<evidence type="ECO:0000313" key="11">
    <source>
        <dbReference type="EMBL" id="SNT51907.1"/>
    </source>
</evidence>
<feature type="binding site" evidence="8">
    <location>
        <position position="84"/>
    </location>
    <ligand>
        <name>Zn(2+)</name>
        <dbReference type="ChEBI" id="CHEBI:29105"/>
        <label>1</label>
        <note>catalytic</note>
    </ligand>
</feature>
<keyword evidence="4 8" id="KW-0479">Metal-binding</keyword>
<evidence type="ECO:0000256" key="7">
    <source>
        <dbReference type="ARBA" id="ARBA00022833"/>
    </source>
</evidence>
<feature type="domain" description="Metallo-beta-lactamase" evidence="10">
    <location>
        <begin position="219"/>
        <end position="288"/>
    </location>
</feature>
<evidence type="ECO:0000256" key="5">
    <source>
        <dbReference type="ARBA" id="ARBA00022759"/>
    </source>
</evidence>
<dbReference type="Proteomes" id="UP000198282">
    <property type="component" value="Unassembled WGS sequence"/>
</dbReference>
<protein>
    <recommendedName>
        <fullName evidence="8">Ribonuclease Z</fullName>
        <shortName evidence="8">RNase Z</shortName>
        <ecNumber evidence="8">3.1.26.11</ecNumber>
    </recommendedName>
    <alternativeName>
        <fullName evidence="8">tRNA 3 endonuclease</fullName>
    </alternativeName>
    <alternativeName>
        <fullName evidence="8">tRNase Z</fullName>
    </alternativeName>
</protein>
<keyword evidence="2 8" id="KW-0819">tRNA processing</keyword>
<feature type="binding site" evidence="8">
    <location>
        <position position="86"/>
    </location>
    <ligand>
        <name>Zn(2+)</name>
        <dbReference type="ChEBI" id="CHEBI:29105"/>
        <label>1</label>
        <note>catalytic</note>
    </ligand>
</feature>
<dbReference type="HAMAP" id="MF_01818">
    <property type="entry name" value="RNase_Z_BN"/>
    <property type="match status" value="1"/>
</dbReference>
<dbReference type="AlphaFoldDB" id="A0A239NA87"/>
<dbReference type="SUPFAM" id="SSF56281">
    <property type="entry name" value="Metallo-hydrolase/oxidoreductase"/>
    <property type="match status" value="1"/>
</dbReference>
<evidence type="ECO:0000256" key="6">
    <source>
        <dbReference type="ARBA" id="ARBA00022801"/>
    </source>
</evidence>
<dbReference type="GO" id="GO:0042781">
    <property type="term" value="F:3'-tRNA processing endoribonuclease activity"/>
    <property type="evidence" value="ECO:0007669"/>
    <property type="project" value="UniProtKB-UniRule"/>
</dbReference>
<reference evidence="11 12" key="1">
    <citation type="submission" date="2017-06" db="EMBL/GenBank/DDBJ databases">
        <authorList>
            <person name="Kim H.J."/>
            <person name="Triplett B.A."/>
        </authorList>
    </citation>
    <scope>NUCLEOTIDE SEQUENCE [LARGE SCALE GENOMIC DNA]</scope>
    <source>
        <strain evidence="11 12">CGMCC 4.2132</strain>
    </source>
</reference>
<dbReference type="Pfam" id="PF00753">
    <property type="entry name" value="Lactamase_B"/>
    <property type="match status" value="1"/>
</dbReference>
<evidence type="ECO:0000256" key="2">
    <source>
        <dbReference type="ARBA" id="ARBA00022694"/>
    </source>
</evidence>
<evidence type="ECO:0000256" key="1">
    <source>
        <dbReference type="ARBA" id="ARBA00011738"/>
    </source>
</evidence>
<keyword evidence="12" id="KW-1185">Reference proteome</keyword>
<feature type="binding site" evidence="8">
    <location>
        <position position="88"/>
    </location>
    <ligand>
        <name>Zn(2+)</name>
        <dbReference type="ChEBI" id="CHEBI:29105"/>
        <label>2</label>
        <note>catalytic</note>
    </ligand>
</feature>
<evidence type="ECO:0000313" key="12">
    <source>
        <dbReference type="Proteomes" id="UP000198282"/>
    </source>
</evidence>
<gene>
    <name evidence="8" type="primary">rnz</name>
    <name evidence="11" type="ORF">SAMN05216276_105415</name>
</gene>
<organism evidence="11 12">
    <name type="scientific">Streptosporangium subroseum</name>
    <dbReference type="NCBI Taxonomy" id="106412"/>
    <lineage>
        <taxon>Bacteria</taxon>
        <taxon>Bacillati</taxon>
        <taxon>Actinomycetota</taxon>
        <taxon>Actinomycetes</taxon>
        <taxon>Streptosporangiales</taxon>
        <taxon>Streptosporangiaceae</taxon>
        <taxon>Streptosporangium</taxon>
    </lineage>
</organism>
<dbReference type="PANTHER" id="PTHR46018:SF2">
    <property type="entry name" value="ZINC PHOSPHODIESTERASE ELAC PROTEIN 1"/>
    <property type="match status" value="1"/>
</dbReference>
<evidence type="ECO:0000259" key="10">
    <source>
        <dbReference type="Pfam" id="PF12706"/>
    </source>
</evidence>
<name>A0A239NA87_9ACTN</name>
<dbReference type="CDD" id="cd07717">
    <property type="entry name" value="RNaseZ_ZiPD-like_MBL-fold"/>
    <property type="match status" value="1"/>
</dbReference>
<dbReference type="Pfam" id="PF12706">
    <property type="entry name" value="Lactamase_B_2"/>
    <property type="match status" value="1"/>
</dbReference>
<sequence length="332" mass="36123">MTEPSGGAGSTPKVTTPNMATVSSRELVILGTSSAVPTRHRNQNGYLLLWDGAGFLFDPGEGTQRQMTHARVSAGDITWICVTHLHGDHCLGVPGIVQRISRDGVGHRVGAAYPLSGQAYWRRLRHATVFHDTADIVEHPLDGEVVRLPAGPVTLTARPLSHPVPAYGYRLDEPDGRQMIPERLRARGVHGPLISELQREGTVTVEGATVTLEECSRPRPGQSAAFVMDTRLCDNAFALAEGVDLLVIESTFLSAEARLAEEYGHLTAGQAARVAAESGVRRLVLTHFSERYDADDEQRFLDEAHSHFPGEVVVARDLTRVPVPRRRSDQGA</sequence>
<comment type="function">
    <text evidence="8">Zinc phosphodiesterase, which displays some tRNA 3'-processing endonuclease activity. Probably involved in tRNA maturation, by removing a 3'-trailer from precursor tRNA.</text>
</comment>
<dbReference type="InterPro" id="IPR036866">
    <property type="entry name" value="RibonucZ/Hydroxyglut_hydro"/>
</dbReference>
<feature type="binding site" evidence="8">
    <location>
        <position position="229"/>
    </location>
    <ligand>
        <name>Zn(2+)</name>
        <dbReference type="ChEBI" id="CHEBI:29105"/>
        <label>1</label>
        <note>catalytic</note>
    </ligand>
</feature>
<comment type="catalytic activity">
    <reaction evidence="8">
        <text>Endonucleolytic cleavage of RNA, removing extra 3' nucleotides from tRNA precursor, generating 3' termini of tRNAs. A 3'-hydroxy group is left at the tRNA terminus and a 5'-phosphoryl group is left at the trailer molecule.</text>
        <dbReference type="EC" id="3.1.26.11"/>
    </reaction>
</comment>
<feature type="active site" description="Proton acceptor" evidence="8">
    <location>
        <position position="88"/>
    </location>
</feature>
<dbReference type="InterPro" id="IPR013471">
    <property type="entry name" value="RNase_Z/BN"/>
</dbReference>